<feature type="domain" description="SpaA-like prealbumin fold" evidence="1">
    <location>
        <begin position="303"/>
        <end position="382"/>
    </location>
</feature>
<dbReference type="eggNOG" id="COG4932">
    <property type="taxonomic scope" value="Bacteria"/>
</dbReference>
<dbReference type="Proteomes" id="UP000003287">
    <property type="component" value="Unassembled WGS sequence"/>
</dbReference>
<gene>
    <name evidence="2" type="ORF">HMPREF1042_1934</name>
</gene>
<accession>F9P7S1</accession>
<feature type="domain" description="SpaA-like prealbumin fold" evidence="1">
    <location>
        <begin position="195"/>
        <end position="274"/>
    </location>
</feature>
<dbReference type="AlphaFoldDB" id="F9P7S1"/>
<dbReference type="InterPro" id="IPR013783">
    <property type="entry name" value="Ig-like_fold"/>
</dbReference>
<dbReference type="Gene3D" id="2.60.40.10">
    <property type="entry name" value="Immunoglobulins"/>
    <property type="match status" value="2"/>
</dbReference>
<sequence length="430" mass="47905">MKDLLMKISVLVTSILAIVGLSYTLVHADSNGKKYTAYDAANYRKVVDSSGNVDALWALCLQSNHQSPSYSTTKDNYTKIINATDEQILNYSDSKSADVKKLKRILYYKATHPDINYAVTQNEYYYQQGKTREYDTTYQRDFQKEQKAALRSAAEDASKDALINDLMEVDIYVSVRSNIQNLITVRVKEKPKEKDVIFSKVNLGGKEIAGAKIQIKQGDRVIAEWTSEEGKSHTLKLAEGEYVFHEESAPEGYLAVTDITFTVDKDGKVTVKSANGNTVKSEGNKLIVTDQAKPTPEKPKEKDVIFSKVNLGGKEIAGAKIQIKQGDRVIAEWTSEEGKSHTLKLAEGEYVFHEESAPEGYLAVTDITFTVDKDGKVTVKSANGNTVKSEGNKLIVTDQAKPTPENQKNQENQDKNLNFLILAKKHLTQQ</sequence>
<name>F9P7S1_STRCV</name>
<dbReference type="EMBL" id="AFUP01000004">
    <property type="protein sequence ID" value="EGV08233.1"/>
    <property type="molecule type" value="Genomic_DNA"/>
</dbReference>
<dbReference type="Pfam" id="PF17802">
    <property type="entry name" value="SpaA"/>
    <property type="match status" value="2"/>
</dbReference>
<reference evidence="2 3" key="1">
    <citation type="submission" date="2011-06" db="EMBL/GenBank/DDBJ databases">
        <authorList>
            <person name="Harkins D.M."/>
            <person name="Madupu R."/>
            <person name="Durkin A.S."/>
            <person name="Torralba M."/>
            <person name="Methe B."/>
            <person name="Sutton G.G."/>
            <person name="Nelson K.E."/>
        </authorList>
    </citation>
    <scope>NUCLEOTIDE SEQUENCE [LARGE SCALE GENOMIC DNA]</scope>
    <source>
        <strain evidence="2 3">SK1060</strain>
    </source>
</reference>
<dbReference type="InterPro" id="IPR041033">
    <property type="entry name" value="SpaA_PFL_dom_1"/>
</dbReference>
<evidence type="ECO:0000313" key="2">
    <source>
        <dbReference type="EMBL" id="EGV08233.1"/>
    </source>
</evidence>
<protein>
    <submittedName>
        <fullName evidence="2">Cna protein B-type domain protein</fullName>
    </submittedName>
</protein>
<proteinExistence type="predicted"/>
<evidence type="ECO:0000313" key="3">
    <source>
        <dbReference type="Proteomes" id="UP000003287"/>
    </source>
</evidence>
<organism evidence="2 3">
    <name type="scientific">Streptococcus constellatus subsp. pharyngis SK1060 = CCUG 46377</name>
    <dbReference type="NCBI Taxonomy" id="1035184"/>
    <lineage>
        <taxon>Bacteria</taxon>
        <taxon>Bacillati</taxon>
        <taxon>Bacillota</taxon>
        <taxon>Bacilli</taxon>
        <taxon>Lactobacillales</taxon>
        <taxon>Streptococcaceae</taxon>
        <taxon>Streptococcus</taxon>
        <taxon>Streptococcus anginosus group</taxon>
    </lineage>
</organism>
<evidence type="ECO:0000259" key="1">
    <source>
        <dbReference type="Pfam" id="PF17802"/>
    </source>
</evidence>